<proteinExistence type="predicted"/>
<gene>
    <name evidence="1" type="ORF">HPB49_019346</name>
</gene>
<name>A0ACB8DKP6_DERSI</name>
<protein>
    <submittedName>
        <fullName evidence="1">Uncharacterized protein</fullName>
    </submittedName>
</protein>
<dbReference type="Proteomes" id="UP000821865">
    <property type="component" value="Chromosome 11"/>
</dbReference>
<keyword evidence="2" id="KW-1185">Reference proteome</keyword>
<reference evidence="1" key="1">
    <citation type="submission" date="2020-05" db="EMBL/GenBank/DDBJ databases">
        <title>Large-scale comparative analyses of tick genomes elucidate their genetic diversity and vector capacities.</title>
        <authorList>
            <person name="Jia N."/>
            <person name="Wang J."/>
            <person name="Shi W."/>
            <person name="Du L."/>
            <person name="Sun Y."/>
            <person name="Zhan W."/>
            <person name="Jiang J."/>
            <person name="Wang Q."/>
            <person name="Zhang B."/>
            <person name="Ji P."/>
            <person name="Sakyi L.B."/>
            <person name="Cui X."/>
            <person name="Yuan T."/>
            <person name="Jiang B."/>
            <person name="Yang W."/>
            <person name="Lam T.T.-Y."/>
            <person name="Chang Q."/>
            <person name="Ding S."/>
            <person name="Wang X."/>
            <person name="Zhu J."/>
            <person name="Ruan X."/>
            <person name="Zhao L."/>
            <person name="Wei J."/>
            <person name="Que T."/>
            <person name="Du C."/>
            <person name="Cheng J."/>
            <person name="Dai P."/>
            <person name="Han X."/>
            <person name="Huang E."/>
            <person name="Gao Y."/>
            <person name="Liu J."/>
            <person name="Shao H."/>
            <person name="Ye R."/>
            <person name="Li L."/>
            <person name="Wei W."/>
            <person name="Wang X."/>
            <person name="Wang C."/>
            <person name="Yang T."/>
            <person name="Huo Q."/>
            <person name="Li W."/>
            <person name="Guo W."/>
            <person name="Chen H."/>
            <person name="Zhou L."/>
            <person name="Ni X."/>
            <person name="Tian J."/>
            <person name="Zhou Y."/>
            <person name="Sheng Y."/>
            <person name="Liu T."/>
            <person name="Pan Y."/>
            <person name="Xia L."/>
            <person name="Li J."/>
            <person name="Zhao F."/>
            <person name="Cao W."/>
        </authorList>
    </citation>
    <scope>NUCLEOTIDE SEQUENCE</scope>
    <source>
        <strain evidence="1">Dsil-2018</strain>
    </source>
</reference>
<accession>A0ACB8DKP6</accession>
<dbReference type="EMBL" id="CM023480">
    <property type="protein sequence ID" value="KAH7971139.1"/>
    <property type="molecule type" value="Genomic_DNA"/>
</dbReference>
<comment type="caution">
    <text evidence="1">The sequence shown here is derived from an EMBL/GenBank/DDBJ whole genome shotgun (WGS) entry which is preliminary data.</text>
</comment>
<evidence type="ECO:0000313" key="1">
    <source>
        <dbReference type="EMBL" id="KAH7971139.1"/>
    </source>
</evidence>
<evidence type="ECO:0000313" key="2">
    <source>
        <dbReference type="Proteomes" id="UP000821865"/>
    </source>
</evidence>
<organism evidence="1 2">
    <name type="scientific">Dermacentor silvarum</name>
    <name type="common">Tick</name>
    <dbReference type="NCBI Taxonomy" id="543639"/>
    <lineage>
        <taxon>Eukaryota</taxon>
        <taxon>Metazoa</taxon>
        <taxon>Ecdysozoa</taxon>
        <taxon>Arthropoda</taxon>
        <taxon>Chelicerata</taxon>
        <taxon>Arachnida</taxon>
        <taxon>Acari</taxon>
        <taxon>Parasitiformes</taxon>
        <taxon>Ixodida</taxon>
        <taxon>Ixodoidea</taxon>
        <taxon>Ixodidae</taxon>
        <taxon>Rhipicephalinae</taxon>
        <taxon>Dermacentor</taxon>
    </lineage>
</organism>
<sequence>MQSAARFPDQLSVDPPDIENILALNPRVKQTTTITPSADTKRNKQHWKRNSDKKCNSCKPLEKNFDDIKHTTLSERGALREAARCLKCADAPCQKSCPTQLDIKAFISSIATKNYYGAAKAIFSDNPLGLTCGMVCPTSDLCVGGFLSRCEFLKFGLPNLPPLHDLPASYKARIALVGCGPASMSCATFLARLGYSDIVIFEKQPYFGGLSSAEIPQYRLPFDVVSFELDLVRDLGVRVEFNKALGRDFTIQSLKKDYNAVFLGIGLPDPKVIPIFEGLDSSHGFFTSKTFLPLVARASKPGMCHCKQSLPSLHGSVIVLGAGDTAFDCATSALRCGARRVFVVFRKGFTNIRAVPEEMELAKEEKCEFLPFLSPRNLLVHDGRIKGMEFLRTEQAEDGSWIEDEEQVVRLKADFIISAFGSTLGDNSVVEALSPLKLNKYGLPEVDTKTMQSSEPSVFCGGDIAGVSETTVEASLHNLSVPQVPELPRFYTPIDLVDLSVEFCGLKFKNPFGLASAPPTTTSAMIRRAFKAGWGFALTKTFGLDKASGP</sequence>